<keyword evidence="2" id="KW-0472">Membrane</keyword>
<evidence type="ECO:0000256" key="2">
    <source>
        <dbReference type="SAM" id="Phobius"/>
    </source>
</evidence>
<protein>
    <submittedName>
        <fullName evidence="3">Uncharacterized protein</fullName>
    </submittedName>
</protein>
<accession>A0A918AHP5</accession>
<sequence>MSGEFWVTLVMGVITGFVVAVAAVPLLRFRRTPRRRRAEFPTRLWTPQPPDAPAFTRGKHAALSS</sequence>
<comment type="caution">
    <text evidence="3">The sequence shown here is derived from an EMBL/GenBank/DDBJ whole genome shotgun (WGS) entry which is preliminary data.</text>
</comment>
<dbReference type="RefSeq" id="WP_189221423.1">
    <property type="nucleotide sequence ID" value="NZ_BMRG01000001.1"/>
</dbReference>
<gene>
    <name evidence="3" type="ORF">GCM10010185_05720</name>
</gene>
<evidence type="ECO:0000256" key="1">
    <source>
        <dbReference type="SAM" id="MobiDB-lite"/>
    </source>
</evidence>
<keyword evidence="2" id="KW-0812">Transmembrane</keyword>
<evidence type="ECO:0000313" key="3">
    <source>
        <dbReference type="EMBL" id="GGP37226.1"/>
    </source>
</evidence>
<organism evidence="3 4">
    <name type="scientific">Saccharothrix coeruleofusca</name>
    <dbReference type="NCBI Taxonomy" id="33919"/>
    <lineage>
        <taxon>Bacteria</taxon>
        <taxon>Bacillati</taxon>
        <taxon>Actinomycetota</taxon>
        <taxon>Actinomycetes</taxon>
        <taxon>Pseudonocardiales</taxon>
        <taxon>Pseudonocardiaceae</taxon>
        <taxon>Saccharothrix</taxon>
    </lineage>
</organism>
<evidence type="ECO:0000313" key="4">
    <source>
        <dbReference type="Proteomes" id="UP000639606"/>
    </source>
</evidence>
<dbReference type="Proteomes" id="UP000639606">
    <property type="component" value="Unassembled WGS sequence"/>
</dbReference>
<name>A0A918AHP5_9PSEU</name>
<feature type="region of interest" description="Disordered" evidence="1">
    <location>
        <begin position="41"/>
        <end position="65"/>
    </location>
</feature>
<keyword evidence="4" id="KW-1185">Reference proteome</keyword>
<reference evidence="3" key="2">
    <citation type="submission" date="2020-09" db="EMBL/GenBank/DDBJ databases">
        <authorList>
            <person name="Sun Q."/>
            <person name="Ohkuma M."/>
        </authorList>
    </citation>
    <scope>NUCLEOTIDE SEQUENCE</scope>
    <source>
        <strain evidence="3">JCM 3313</strain>
    </source>
</reference>
<feature type="transmembrane region" description="Helical" evidence="2">
    <location>
        <begin position="6"/>
        <end position="27"/>
    </location>
</feature>
<reference evidence="3" key="1">
    <citation type="journal article" date="2014" name="Int. J. Syst. Evol. Microbiol.">
        <title>Complete genome sequence of Corynebacterium casei LMG S-19264T (=DSM 44701T), isolated from a smear-ripened cheese.</title>
        <authorList>
            <consortium name="US DOE Joint Genome Institute (JGI-PGF)"/>
            <person name="Walter F."/>
            <person name="Albersmeier A."/>
            <person name="Kalinowski J."/>
            <person name="Ruckert C."/>
        </authorList>
    </citation>
    <scope>NUCLEOTIDE SEQUENCE</scope>
    <source>
        <strain evidence="3">JCM 3313</strain>
    </source>
</reference>
<dbReference type="AlphaFoldDB" id="A0A918AHP5"/>
<dbReference type="EMBL" id="BMRG01000001">
    <property type="protein sequence ID" value="GGP37226.1"/>
    <property type="molecule type" value="Genomic_DNA"/>
</dbReference>
<proteinExistence type="predicted"/>
<keyword evidence="2" id="KW-1133">Transmembrane helix</keyword>